<name>A0A3D8JQP8_9BURK</name>
<gene>
    <name evidence="1" type="ORF">DWV00_30030</name>
</gene>
<dbReference type="AlphaFoldDB" id="A0A3D8JQP8"/>
<comment type="caution">
    <text evidence="1">The sequence shown here is derived from an EMBL/GenBank/DDBJ whole genome shotgun (WGS) entry which is preliminary data.</text>
</comment>
<evidence type="ECO:0000313" key="1">
    <source>
        <dbReference type="EMBL" id="RDU95230.1"/>
    </source>
</evidence>
<accession>A0A3D8JQP8</accession>
<sequence>MAIKPDTDGAYNRNFVMRGMSFCNDALTEDVRATIEAMTQASARAIASSREPNRESMSS</sequence>
<protein>
    <submittedName>
        <fullName evidence="1">Uncharacterized protein</fullName>
    </submittedName>
</protein>
<dbReference type="Proteomes" id="UP000256838">
    <property type="component" value="Unassembled WGS sequence"/>
</dbReference>
<proteinExistence type="predicted"/>
<reference evidence="1 2" key="1">
    <citation type="submission" date="2018-08" db="EMBL/GenBank/DDBJ databases">
        <title>Paraburkholderia sp. DHOM06 isolated from forest soil.</title>
        <authorList>
            <person name="Gao Z.-H."/>
            <person name="Qiu L.-H."/>
        </authorList>
    </citation>
    <scope>NUCLEOTIDE SEQUENCE [LARGE SCALE GENOMIC DNA]</scope>
    <source>
        <strain evidence="1 2">DHOM06</strain>
    </source>
</reference>
<evidence type="ECO:0000313" key="2">
    <source>
        <dbReference type="Proteomes" id="UP000256838"/>
    </source>
</evidence>
<organism evidence="1 2">
    <name type="scientific">Trinickia dinghuensis</name>
    <dbReference type="NCBI Taxonomy" id="2291023"/>
    <lineage>
        <taxon>Bacteria</taxon>
        <taxon>Pseudomonadati</taxon>
        <taxon>Pseudomonadota</taxon>
        <taxon>Betaproteobacteria</taxon>
        <taxon>Burkholderiales</taxon>
        <taxon>Burkholderiaceae</taxon>
        <taxon>Trinickia</taxon>
    </lineage>
</organism>
<keyword evidence="2" id="KW-1185">Reference proteome</keyword>
<dbReference type="EMBL" id="QRGA01000021">
    <property type="protein sequence ID" value="RDU95230.1"/>
    <property type="molecule type" value="Genomic_DNA"/>
</dbReference>